<dbReference type="OrthoDB" id="4521223at2759"/>
<feature type="transmembrane region" description="Helical" evidence="5">
    <location>
        <begin position="210"/>
        <end position="230"/>
    </location>
</feature>
<dbReference type="GO" id="GO:0000324">
    <property type="term" value="C:fungal-type vacuole"/>
    <property type="evidence" value="ECO:0007669"/>
    <property type="project" value="TreeGrafter"/>
</dbReference>
<evidence type="ECO:0000256" key="2">
    <source>
        <dbReference type="ARBA" id="ARBA00022692"/>
    </source>
</evidence>
<evidence type="ECO:0000256" key="5">
    <source>
        <dbReference type="SAM" id="Phobius"/>
    </source>
</evidence>
<comment type="subcellular location">
    <subcellularLocation>
        <location evidence="1">Membrane</location>
        <topology evidence="1">Multi-pass membrane protein</topology>
    </subcellularLocation>
</comment>
<evidence type="ECO:0000256" key="3">
    <source>
        <dbReference type="ARBA" id="ARBA00022989"/>
    </source>
</evidence>
<evidence type="ECO:0000256" key="1">
    <source>
        <dbReference type="ARBA" id="ARBA00004141"/>
    </source>
</evidence>
<organism evidence="6 7">
    <name type="scientific">Sodiomyces alkalinus (strain CBS 110278 / VKM F-3762 / F11)</name>
    <name type="common">Alkaliphilic filamentous fungus</name>
    <dbReference type="NCBI Taxonomy" id="1314773"/>
    <lineage>
        <taxon>Eukaryota</taxon>
        <taxon>Fungi</taxon>
        <taxon>Dikarya</taxon>
        <taxon>Ascomycota</taxon>
        <taxon>Pezizomycotina</taxon>
        <taxon>Sordariomycetes</taxon>
        <taxon>Hypocreomycetidae</taxon>
        <taxon>Glomerellales</taxon>
        <taxon>Plectosphaerellaceae</taxon>
        <taxon>Sodiomyces</taxon>
    </lineage>
</organism>
<dbReference type="PANTHER" id="PTHR31465:SF8">
    <property type="entry name" value="DOMAIN PROTEIN, PUTATIVE (AFU_ORTHOLOGUE AFUA_6G14140)-RELATED"/>
    <property type="match status" value="1"/>
</dbReference>
<evidence type="ECO:0000313" key="6">
    <source>
        <dbReference type="EMBL" id="ROT35065.1"/>
    </source>
</evidence>
<dbReference type="RefSeq" id="XP_028462871.1">
    <property type="nucleotide sequence ID" value="XM_028609354.1"/>
</dbReference>
<evidence type="ECO:0008006" key="8">
    <source>
        <dbReference type="Google" id="ProtNLM"/>
    </source>
</evidence>
<accession>A0A3N2PKM1</accession>
<name>A0A3N2PKM1_SODAK</name>
<feature type="transmembrane region" description="Helical" evidence="5">
    <location>
        <begin position="42"/>
        <end position="60"/>
    </location>
</feature>
<keyword evidence="3 5" id="KW-1133">Transmembrane helix</keyword>
<feature type="transmembrane region" description="Helical" evidence="5">
    <location>
        <begin position="250"/>
        <end position="275"/>
    </location>
</feature>
<evidence type="ECO:0000313" key="7">
    <source>
        <dbReference type="Proteomes" id="UP000272025"/>
    </source>
</evidence>
<dbReference type="GO" id="GO:0005886">
    <property type="term" value="C:plasma membrane"/>
    <property type="evidence" value="ECO:0007669"/>
    <property type="project" value="TreeGrafter"/>
</dbReference>
<protein>
    <recommendedName>
        <fullName evidence="8">RTA1-domain-containing protein</fullName>
    </recommendedName>
</protein>
<keyword evidence="4 5" id="KW-0472">Membrane</keyword>
<feature type="transmembrane region" description="Helical" evidence="5">
    <location>
        <begin position="115"/>
        <end position="138"/>
    </location>
</feature>
<keyword evidence="7" id="KW-1185">Reference proteome</keyword>
<reference evidence="6 7" key="1">
    <citation type="journal article" date="2018" name="Mol. Ecol.">
        <title>The obligate alkalophilic soda-lake fungus Sodiomyces alkalinus has shifted to a protein diet.</title>
        <authorList>
            <person name="Grum-Grzhimaylo A.A."/>
            <person name="Falkoski D.L."/>
            <person name="van den Heuvel J."/>
            <person name="Valero-Jimenez C.A."/>
            <person name="Min B."/>
            <person name="Choi I.G."/>
            <person name="Lipzen A."/>
            <person name="Daum C.G."/>
            <person name="Aanen D.K."/>
            <person name="Tsang A."/>
            <person name="Henrissat B."/>
            <person name="Bilanenko E.N."/>
            <person name="de Vries R.P."/>
            <person name="van Kan J.A.L."/>
            <person name="Grigoriev I.V."/>
            <person name="Debets A.J.M."/>
        </authorList>
    </citation>
    <scope>NUCLEOTIDE SEQUENCE [LARGE SCALE GENOMIC DNA]</scope>
    <source>
        <strain evidence="6 7">F11</strain>
    </source>
</reference>
<evidence type="ECO:0000256" key="4">
    <source>
        <dbReference type="ARBA" id="ARBA00023136"/>
    </source>
</evidence>
<dbReference type="PANTHER" id="PTHR31465">
    <property type="entry name" value="PROTEIN RTA1-RELATED"/>
    <property type="match status" value="1"/>
</dbReference>
<dbReference type="Pfam" id="PF04479">
    <property type="entry name" value="RTA1"/>
    <property type="match status" value="1"/>
</dbReference>
<feature type="transmembrane region" description="Helical" evidence="5">
    <location>
        <begin position="80"/>
        <end position="103"/>
    </location>
</feature>
<sequence>MCPVEASLYGDYFTMGACVFFAVAFGLNALAQGWLTWRSRAWSFGVYLAIGTVMELLGYVGRAIMAENPWNFEGFFMQLLMLILGPTFVAAAISVTFKHLVLWYGPQYSFIKPALYPWIFVGTDFISIIIQAGGGVVASMATEEEIPDPALLDLGNALLIAGVVFQVINMVFCGGLMLVYLWRRRTAVKNAAAKAAGRSGSSGEDKKVHIFIYAIVASYIFIIIRCIYRIPEMQSGWGSDLMRNEATFLALDGAMILIAVTIITAFHPAFFFPYLGKGKGQPRSAPTVDVERLPAPPAYRVPVGHRMSNRI</sequence>
<keyword evidence="2 5" id="KW-0812">Transmembrane</keyword>
<feature type="transmembrane region" description="Helical" evidence="5">
    <location>
        <begin position="12"/>
        <end position="30"/>
    </location>
</feature>
<dbReference type="InterPro" id="IPR007568">
    <property type="entry name" value="RTA1"/>
</dbReference>
<dbReference type="Proteomes" id="UP000272025">
    <property type="component" value="Unassembled WGS sequence"/>
</dbReference>
<dbReference type="AlphaFoldDB" id="A0A3N2PKM1"/>
<dbReference type="EMBL" id="ML119062">
    <property type="protein sequence ID" value="ROT35065.1"/>
    <property type="molecule type" value="Genomic_DNA"/>
</dbReference>
<dbReference type="GeneID" id="39577832"/>
<feature type="transmembrane region" description="Helical" evidence="5">
    <location>
        <begin position="158"/>
        <end position="182"/>
    </location>
</feature>
<proteinExistence type="predicted"/>
<gene>
    <name evidence="6" type="ORF">SODALDRAFT_317626</name>
</gene>
<dbReference type="STRING" id="1314773.A0A3N2PKM1"/>